<feature type="transmembrane region" description="Helical" evidence="1">
    <location>
        <begin position="64"/>
        <end position="83"/>
    </location>
</feature>
<reference evidence="2" key="1">
    <citation type="journal article" date="2015" name="Nature">
        <title>Complex archaea that bridge the gap between prokaryotes and eukaryotes.</title>
        <authorList>
            <person name="Spang A."/>
            <person name="Saw J.H."/>
            <person name="Jorgensen S.L."/>
            <person name="Zaremba-Niedzwiedzka K."/>
            <person name="Martijn J."/>
            <person name="Lind A.E."/>
            <person name="van Eijk R."/>
            <person name="Schleper C."/>
            <person name="Guy L."/>
            <person name="Ettema T.J."/>
        </authorList>
    </citation>
    <scope>NUCLEOTIDE SEQUENCE</scope>
</reference>
<accession>A0A0F9GDY2</accession>
<feature type="transmembrane region" description="Helical" evidence="1">
    <location>
        <begin position="32"/>
        <end position="52"/>
    </location>
</feature>
<evidence type="ECO:0008006" key="3">
    <source>
        <dbReference type="Google" id="ProtNLM"/>
    </source>
</evidence>
<organism evidence="2">
    <name type="scientific">marine sediment metagenome</name>
    <dbReference type="NCBI Taxonomy" id="412755"/>
    <lineage>
        <taxon>unclassified sequences</taxon>
        <taxon>metagenomes</taxon>
        <taxon>ecological metagenomes</taxon>
    </lineage>
</organism>
<name>A0A0F9GDY2_9ZZZZ</name>
<sequence>DLAETLDRISDSIREIHRLEKRVETLTAPGRAAARWMGAMPAVMLIILRVIWPEGVALLFTDDVGRLILFIIVVLNVVGFLWIRKIVSIDI</sequence>
<dbReference type="PANTHER" id="PTHR35007:SF1">
    <property type="entry name" value="PILUS ASSEMBLY PROTEIN"/>
    <property type="match status" value="1"/>
</dbReference>
<protein>
    <recommendedName>
        <fullName evidence="3">Type II secretion system protein GspF domain-containing protein</fullName>
    </recommendedName>
</protein>
<evidence type="ECO:0000313" key="2">
    <source>
        <dbReference type="EMBL" id="KKL97019.1"/>
    </source>
</evidence>
<proteinExistence type="predicted"/>
<keyword evidence="1" id="KW-0472">Membrane</keyword>
<dbReference type="AlphaFoldDB" id="A0A0F9GDY2"/>
<gene>
    <name evidence="2" type="ORF">LCGC14_1838650</name>
</gene>
<evidence type="ECO:0000256" key="1">
    <source>
        <dbReference type="SAM" id="Phobius"/>
    </source>
</evidence>
<feature type="non-terminal residue" evidence="2">
    <location>
        <position position="1"/>
    </location>
</feature>
<comment type="caution">
    <text evidence="2">The sequence shown here is derived from an EMBL/GenBank/DDBJ whole genome shotgun (WGS) entry which is preliminary data.</text>
</comment>
<dbReference type="PANTHER" id="PTHR35007">
    <property type="entry name" value="INTEGRAL MEMBRANE PROTEIN-RELATED"/>
    <property type="match status" value="1"/>
</dbReference>
<keyword evidence="1" id="KW-1133">Transmembrane helix</keyword>
<keyword evidence="1" id="KW-0812">Transmembrane</keyword>
<dbReference type="EMBL" id="LAZR01018272">
    <property type="protein sequence ID" value="KKL97019.1"/>
    <property type="molecule type" value="Genomic_DNA"/>
</dbReference>